<accession>A0A926DEU3</accession>
<evidence type="ECO:0000256" key="10">
    <source>
        <dbReference type="SAM" id="Phobius"/>
    </source>
</evidence>
<dbReference type="PIRSF" id="PIRSF006603">
    <property type="entry name" value="DinF"/>
    <property type="match status" value="1"/>
</dbReference>
<dbReference type="EMBL" id="JACRSP010000003">
    <property type="protein sequence ID" value="MBC8536499.1"/>
    <property type="molecule type" value="Genomic_DNA"/>
</dbReference>
<dbReference type="GO" id="GO:0046677">
    <property type="term" value="P:response to antibiotic"/>
    <property type="evidence" value="ECO:0007669"/>
    <property type="project" value="UniProtKB-KW"/>
</dbReference>
<evidence type="ECO:0000256" key="6">
    <source>
        <dbReference type="ARBA" id="ARBA00022692"/>
    </source>
</evidence>
<evidence type="ECO:0000256" key="9">
    <source>
        <dbReference type="ARBA" id="ARBA00023251"/>
    </source>
</evidence>
<evidence type="ECO:0000256" key="4">
    <source>
        <dbReference type="ARBA" id="ARBA00022448"/>
    </source>
</evidence>
<dbReference type="NCBIfam" id="TIGR00797">
    <property type="entry name" value="matE"/>
    <property type="match status" value="1"/>
</dbReference>
<feature type="transmembrane region" description="Helical" evidence="10">
    <location>
        <begin position="97"/>
        <end position="120"/>
    </location>
</feature>
<feature type="transmembrane region" description="Helical" evidence="10">
    <location>
        <begin position="421"/>
        <end position="442"/>
    </location>
</feature>
<keyword evidence="5" id="KW-1003">Cell membrane</keyword>
<evidence type="ECO:0000256" key="1">
    <source>
        <dbReference type="ARBA" id="ARBA00004651"/>
    </source>
</evidence>
<dbReference type="PANTHER" id="PTHR43823">
    <property type="entry name" value="SPORULATION PROTEIN YKVU"/>
    <property type="match status" value="1"/>
</dbReference>
<dbReference type="InterPro" id="IPR045070">
    <property type="entry name" value="MATE_MepA-like"/>
</dbReference>
<keyword evidence="7 10" id="KW-1133">Transmembrane helix</keyword>
<name>A0A926DEU3_9FIRM</name>
<evidence type="ECO:0000256" key="5">
    <source>
        <dbReference type="ARBA" id="ARBA00022475"/>
    </source>
</evidence>
<dbReference type="AlphaFoldDB" id="A0A926DEU3"/>
<feature type="transmembrane region" description="Helical" evidence="10">
    <location>
        <begin position="53"/>
        <end position="76"/>
    </location>
</feature>
<sequence>MAQDREARYIRMTTEPVTKLIPSLAVPTIISMLVTSFYNMADTFFVSKLETSATAAVGVVFSLMAVIQTIGFTLGVGSGAYISRLLGRREEERADQAASTAFFTAIAFGVVLAVFGLLFLEPFMRLLGATETSLSHACDYARYILLGAPLMTASFVMNNNLRSEGSALLAMAGIGAGAVINIALDPLFIFTFNMGTGGAALATVISQTVSFFILLSHFLSGRSGIRLSIRRVRLQMEMFREILRSGFPTFCRQGLASTASIFLNKAAHPFGDAALAAMSITSRVMMFVSSALIGFGQGFQPVAGFNYSAGKKERVHDAYWFCVRVGTVALAVLGGLVVAFAPGIVALFQGEDAAVVSLGAAALRAQAIVLPLQAFVIMSNMMLQSIGQSLSATILALARQGLFFIPLIVILPGLILEPGLVLSQPLSDILTFAISIPVTLGIRRELRQAKRAPAAEKLPNG</sequence>
<dbReference type="InterPro" id="IPR002528">
    <property type="entry name" value="MATE_fam"/>
</dbReference>
<protein>
    <recommendedName>
        <fullName evidence="3">Multidrug export protein MepA</fullName>
    </recommendedName>
</protein>
<dbReference type="InterPro" id="IPR048279">
    <property type="entry name" value="MdtK-like"/>
</dbReference>
<keyword evidence="12" id="KW-1185">Reference proteome</keyword>
<keyword evidence="4" id="KW-0813">Transport</keyword>
<dbReference type="Pfam" id="PF01554">
    <property type="entry name" value="MatE"/>
    <property type="match status" value="2"/>
</dbReference>
<dbReference type="GO" id="GO:0015297">
    <property type="term" value="F:antiporter activity"/>
    <property type="evidence" value="ECO:0007669"/>
    <property type="project" value="InterPro"/>
</dbReference>
<organism evidence="11 12">
    <name type="scientific">Feifania hominis</name>
    <dbReference type="NCBI Taxonomy" id="2763660"/>
    <lineage>
        <taxon>Bacteria</taxon>
        <taxon>Bacillati</taxon>
        <taxon>Bacillota</taxon>
        <taxon>Clostridia</taxon>
        <taxon>Eubacteriales</taxon>
        <taxon>Feifaniaceae</taxon>
        <taxon>Feifania</taxon>
    </lineage>
</organism>
<dbReference type="GO" id="GO:0042910">
    <property type="term" value="F:xenobiotic transmembrane transporter activity"/>
    <property type="evidence" value="ECO:0007669"/>
    <property type="project" value="InterPro"/>
</dbReference>
<evidence type="ECO:0000256" key="2">
    <source>
        <dbReference type="ARBA" id="ARBA00008417"/>
    </source>
</evidence>
<dbReference type="GO" id="GO:0005886">
    <property type="term" value="C:plasma membrane"/>
    <property type="evidence" value="ECO:0007669"/>
    <property type="project" value="UniProtKB-SubCell"/>
</dbReference>
<feature type="transmembrane region" description="Helical" evidence="10">
    <location>
        <begin position="390"/>
        <end position="415"/>
    </location>
</feature>
<feature type="transmembrane region" description="Helical" evidence="10">
    <location>
        <begin position="20"/>
        <end position="41"/>
    </location>
</feature>
<dbReference type="PANTHER" id="PTHR43823:SF3">
    <property type="entry name" value="MULTIDRUG EXPORT PROTEIN MEPA"/>
    <property type="match status" value="1"/>
</dbReference>
<feature type="transmembrane region" description="Helical" evidence="10">
    <location>
        <begin position="318"/>
        <end position="348"/>
    </location>
</feature>
<keyword evidence="8 10" id="KW-0472">Membrane</keyword>
<dbReference type="InterPro" id="IPR051327">
    <property type="entry name" value="MATE_MepA_subfamily"/>
</dbReference>
<feature type="transmembrane region" description="Helical" evidence="10">
    <location>
        <begin position="140"/>
        <end position="157"/>
    </location>
</feature>
<evidence type="ECO:0000256" key="8">
    <source>
        <dbReference type="ARBA" id="ARBA00023136"/>
    </source>
</evidence>
<evidence type="ECO:0000256" key="7">
    <source>
        <dbReference type="ARBA" id="ARBA00022989"/>
    </source>
</evidence>
<dbReference type="RefSeq" id="WP_249300343.1">
    <property type="nucleotide sequence ID" value="NZ_JACRSP010000003.1"/>
</dbReference>
<evidence type="ECO:0000256" key="3">
    <source>
        <dbReference type="ARBA" id="ARBA00022106"/>
    </source>
</evidence>
<feature type="transmembrane region" description="Helical" evidence="10">
    <location>
        <begin position="354"/>
        <end position="378"/>
    </location>
</feature>
<feature type="transmembrane region" description="Helical" evidence="10">
    <location>
        <begin position="198"/>
        <end position="221"/>
    </location>
</feature>
<reference evidence="11" key="1">
    <citation type="submission" date="2020-08" db="EMBL/GenBank/DDBJ databases">
        <title>Genome public.</title>
        <authorList>
            <person name="Liu C."/>
            <person name="Sun Q."/>
        </authorList>
    </citation>
    <scope>NUCLEOTIDE SEQUENCE</scope>
    <source>
        <strain evidence="11">BX7</strain>
    </source>
</reference>
<proteinExistence type="inferred from homology"/>
<keyword evidence="6 10" id="KW-0812">Transmembrane</keyword>
<feature type="transmembrane region" description="Helical" evidence="10">
    <location>
        <begin position="169"/>
        <end position="192"/>
    </location>
</feature>
<comment type="caution">
    <text evidence="11">The sequence shown here is derived from an EMBL/GenBank/DDBJ whole genome shotgun (WGS) entry which is preliminary data.</text>
</comment>
<evidence type="ECO:0000313" key="11">
    <source>
        <dbReference type="EMBL" id="MBC8536499.1"/>
    </source>
</evidence>
<evidence type="ECO:0000313" key="12">
    <source>
        <dbReference type="Proteomes" id="UP000620366"/>
    </source>
</evidence>
<comment type="subcellular location">
    <subcellularLocation>
        <location evidence="1">Cell membrane</location>
        <topology evidence="1">Multi-pass membrane protein</topology>
    </subcellularLocation>
</comment>
<dbReference type="CDD" id="cd13143">
    <property type="entry name" value="MATE_MepA_like"/>
    <property type="match status" value="1"/>
</dbReference>
<dbReference type="Proteomes" id="UP000620366">
    <property type="component" value="Unassembled WGS sequence"/>
</dbReference>
<gene>
    <name evidence="11" type="ORF">H8695_07365</name>
</gene>
<comment type="similarity">
    <text evidence="2">Belongs to the multi antimicrobial extrusion (MATE) (TC 2.A.66.1) family. MepA subfamily.</text>
</comment>
<keyword evidence="9" id="KW-0046">Antibiotic resistance</keyword>